<protein>
    <recommendedName>
        <fullName evidence="4 13">NADH-ubiquinone oxidoreductase chain 1</fullName>
        <ecNumber evidence="3 13">7.1.1.2</ecNumber>
    </recommendedName>
</protein>
<feature type="transmembrane region" description="Helical" evidence="14">
    <location>
        <begin position="261"/>
        <end position="279"/>
    </location>
</feature>
<evidence type="ECO:0000256" key="11">
    <source>
        <dbReference type="ARBA" id="ARBA00049551"/>
    </source>
</evidence>
<evidence type="ECO:0000256" key="4">
    <source>
        <dbReference type="ARBA" id="ARBA00021009"/>
    </source>
</evidence>
<evidence type="ECO:0000256" key="1">
    <source>
        <dbReference type="ARBA" id="ARBA00004141"/>
    </source>
</evidence>
<keyword evidence="9 12" id="KW-0520">NAD</keyword>
<feature type="transmembrane region" description="Helical" evidence="14">
    <location>
        <begin position="106"/>
        <end position="125"/>
    </location>
</feature>
<geneLocation type="mitochondrion" evidence="15"/>
<dbReference type="Pfam" id="PF00146">
    <property type="entry name" value="NADHdh"/>
    <property type="match status" value="1"/>
</dbReference>
<feature type="transmembrane region" description="Helical" evidence="14">
    <location>
        <begin position="226"/>
        <end position="249"/>
    </location>
</feature>
<dbReference type="InterPro" id="IPR018086">
    <property type="entry name" value="NADH_UbQ_OxRdtase_su1_CS"/>
</dbReference>
<keyword evidence="10 14" id="KW-0472">Membrane</keyword>
<feature type="transmembrane region" description="Helical" evidence="14">
    <location>
        <begin position="146"/>
        <end position="166"/>
    </location>
</feature>
<gene>
    <name evidence="15" type="primary">ND1</name>
</gene>
<name>A0A0F6QH95_MONAL</name>
<feature type="transmembrane region" description="Helical" evidence="14">
    <location>
        <begin position="6"/>
        <end position="22"/>
    </location>
</feature>
<feature type="transmembrane region" description="Helical" evidence="14">
    <location>
        <begin position="299"/>
        <end position="320"/>
    </location>
</feature>
<feature type="transmembrane region" description="Helical" evidence="14">
    <location>
        <begin position="75"/>
        <end position="94"/>
    </location>
</feature>
<dbReference type="GO" id="GO:0008137">
    <property type="term" value="F:NADH dehydrogenase (ubiquinone) activity"/>
    <property type="evidence" value="ECO:0007669"/>
    <property type="project" value="UniProtKB-EC"/>
</dbReference>
<evidence type="ECO:0000256" key="14">
    <source>
        <dbReference type="SAM" id="Phobius"/>
    </source>
</evidence>
<keyword evidence="5" id="KW-0679">Respiratory chain</keyword>
<proteinExistence type="inferred from homology"/>
<keyword evidence="8 14" id="KW-1133">Transmembrane helix</keyword>
<evidence type="ECO:0000256" key="10">
    <source>
        <dbReference type="ARBA" id="ARBA00023136"/>
    </source>
</evidence>
<dbReference type="GO" id="GO:0003954">
    <property type="term" value="F:NADH dehydrogenase activity"/>
    <property type="evidence" value="ECO:0007669"/>
    <property type="project" value="TreeGrafter"/>
</dbReference>
<keyword evidence="5" id="KW-0813">Transport</keyword>
<dbReference type="PANTHER" id="PTHR11432">
    <property type="entry name" value="NADH DEHYDROGENASE SUBUNIT 1"/>
    <property type="match status" value="1"/>
</dbReference>
<dbReference type="AlphaFoldDB" id="A0A0F6QH95"/>
<evidence type="ECO:0000256" key="9">
    <source>
        <dbReference type="ARBA" id="ARBA00023027"/>
    </source>
</evidence>
<feature type="transmembrane region" description="Helical" evidence="14">
    <location>
        <begin position="178"/>
        <end position="197"/>
    </location>
</feature>
<dbReference type="HAMAP" id="MF_01350">
    <property type="entry name" value="NDH1_NuoH"/>
    <property type="match status" value="1"/>
</dbReference>
<evidence type="ECO:0000256" key="8">
    <source>
        <dbReference type="ARBA" id="ARBA00022989"/>
    </source>
</evidence>
<comment type="catalytic activity">
    <reaction evidence="11 13">
        <text>a ubiquinone + NADH + 5 H(+)(in) = a ubiquinol + NAD(+) + 4 H(+)(out)</text>
        <dbReference type="Rhea" id="RHEA:29091"/>
        <dbReference type="Rhea" id="RHEA-COMP:9565"/>
        <dbReference type="Rhea" id="RHEA-COMP:9566"/>
        <dbReference type="ChEBI" id="CHEBI:15378"/>
        <dbReference type="ChEBI" id="CHEBI:16389"/>
        <dbReference type="ChEBI" id="CHEBI:17976"/>
        <dbReference type="ChEBI" id="CHEBI:57540"/>
        <dbReference type="ChEBI" id="CHEBI:57945"/>
        <dbReference type="EC" id="7.1.1.2"/>
    </reaction>
</comment>
<evidence type="ECO:0000256" key="13">
    <source>
        <dbReference type="RuleBase" id="RU000473"/>
    </source>
</evidence>
<evidence type="ECO:0000256" key="5">
    <source>
        <dbReference type="ARBA" id="ARBA00022660"/>
    </source>
</evidence>
<evidence type="ECO:0000313" key="15">
    <source>
        <dbReference type="EMBL" id="AKE07127.1"/>
    </source>
</evidence>
<organism evidence="15">
    <name type="scientific">Monopterus albus</name>
    <name type="common">Swamp eel</name>
    <dbReference type="NCBI Taxonomy" id="43700"/>
    <lineage>
        <taxon>Eukaryota</taxon>
        <taxon>Metazoa</taxon>
        <taxon>Chordata</taxon>
        <taxon>Craniata</taxon>
        <taxon>Vertebrata</taxon>
        <taxon>Euteleostomi</taxon>
        <taxon>Actinopterygii</taxon>
        <taxon>Neopterygii</taxon>
        <taxon>Teleostei</taxon>
        <taxon>Neoteleostei</taxon>
        <taxon>Acanthomorphata</taxon>
        <taxon>Anabantaria</taxon>
        <taxon>Synbranchiformes</taxon>
        <taxon>Synbranchidae</taxon>
        <taxon>Monopterus</taxon>
    </lineage>
</organism>
<evidence type="ECO:0000256" key="6">
    <source>
        <dbReference type="ARBA" id="ARBA00022692"/>
    </source>
</evidence>
<dbReference type="EC" id="7.1.1.2" evidence="3 13"/>
<dbReference type="GO" id="GO:0009060">
    <property type="term" value="P:aerobic respiration"/>
    <property type="evidence" value="ECO:0007669"/>
    <property type="project" value="TreeGrafter"/>
</dbReference>
<evidence type="ECO:0000256" key="2">
    <source>
        <dbReference type="ARBA" id="ARBA00010535"/>
    </source>
</evidence>
<comment type="similarity">
    <text evidence="2 12">Belongs to the complex I subunit 1 family.</text>
</comment>
<evidence type="ECO:0000256" key="12">
    <source>
        <dbReference type="RuleBase" id="RU000471"/>
    </source>
</evidence>
<dbReference type="EMBL" id="KP779622">
    <property type="protein sequence ID" value="AKE07127.1"/>
    <property type="molecule type" value="Genomic_DNA"/>
</dbReference>
<reference evidence="15" key="1">
    <citation type="journal article" date="2015" name="Mitochondrial DNA">
        <title>Characteristics and phylogenetic studies of complete mitochondrial DNA based on the ricefield eel (Monopterus albus) from four different areas.</title>
        <authorList>
            <person name="Chen D."/>
            <person name="Chu W."/>
            <person name="He Y."/>
            <person name="Liang X.F."/>
            <person name="Mai K."/>
        </authorList>
    </citation>
    <scope>NUCLEOTIDE SEQUENCE</scope>
</reference>
<dbReference type="PANTHER" id="PTHR11432:SF3">
    <property type="entry name" value="NADH-UBIQUINONE OXIDOREDUCTASE CHAIN 1"/>
    <property type="match status" value="1"/>
</dbReference>
<keyword evidence="13" id="KW-0830">Ubiquinone</keyword>
<accession>A0A0F6QH95</accession>
<sequence>MLPTIMNYIINPLALIIPILLARRTTNSPKRKIIGYMQLRKGPNIVGPYGLLQPIADGLNLFVKEPILPSTSSQILFILSPMLALTLALTLWAPLPLPSPAADLNLNILFILALSSLTVYSLLGSGWASNSKYALIGALRAVAQTISYEVTLGLLLLCIIILSGGFNLETFNVTQENMWLILPSWPLAAMSYVSTLAETNRSPFDLTEGESELVSGFNVEYAGGPFALFFLAEYANILLMNTLSVILFLGSSNTLFSPELMTTNLMTKTALLSILFLWVRASYPRFRYDQLMHLTWKSFFPLTLAMVIWHLALPIALTGLPPQL</sequence>
<evidence type="ECO:0000256" key="7">
    <source>
        <dbReference type="ARBA" id="ARBA00022982"/>
    </source>
</evidence>
<evidence type="ECO:0000256" key="3">
    <source>
        <dbReference type="ARBA" id="ARBA00012944"/>
    </source>
</evidence>
<keyword evidence="6 12" id="KW-0812">Transmembrane</keyword>
<keyword evidence="13 15" id="KW-0496">Mitochondrion</keyword>
<dbReference type="PROSITE" id="PS00668">
    <property type="entry name" value="COMPLEX1_ND1_2"/>
    <property type="match status" value="1"/>
</dbReference>
<dbReference type="InterPro" id="IPR001694">
    <property type="entry name" value="NADH_UbQ_OxRdtase_su1/FPO"/>
</dbReference>
<keyword evidence="7" id="KW-0249">Electron transport</keyword>
<dbReference type="GO" id="GO:0005743">
    <property type="term" value="C:mitochondrial inner membrane"/>
    <property type="evidence" value="ECO:0007669"/>
    <property type="project" value="UniProtKB-SubCell"/>
</dbReference>
<comment type="subcellular location">
    <subcellularLocation>
        <location evidence="1">Membrane</location>
        <topology evidence="1">Multi-pass membrane protein</topology>
    </subcellularLocation>
    <subcellularLocation>
        <location evidence="12">Mitochondrion inner membrane</location>
        <topology evidence="12">Multi-pass membrane protein</topology>
    </subcellularLocation>
</comment>